<dbReference type="SUPFAM" id="SSF49265">
    <property type="entry name" value="Fibronectin type III"/>
    <property type="match status" value="4"/>
</dbReference>
<dbReference type="Pfam" id="PF24684">
    <property type="entry name" value="Vgb_lyase"/>
    <property type="match status" value="1"/>
</dbReference>
<feature type="domain" description="Fibronectin type-III" evidence="6">
    <location>
        <begin position="490"/>
        <end position="581"/>
    </location>
</feature>
<feature type="domain" description="Fibronectin type-III" evidence="6">
    <location>
        <begin position="681"/>
        <end position="776"/>
    </location>
</feature>
<evidence type="ECO:0000256" key="3">
    <source>
        <dbReference type="ARBA" id="ARBA00023326"/>
    </source>
</evidence>
<evidence type="ECO:0000313" key="8">
    <source>
        <dbReference type="Proteomes" id="UP000649739"/>
    </source>
</evidence>
<dbReference type="InterPro" id="IPR011042">
    <property type="entry name" value="6-blade_b-propeller_TolB-like"/>
</dbReference>
<dbReference type="InterPro" id="IPR036116">
    <property type="entry name" value="FN3_sf"/>
</dbReference>
<keyword evidence="8" id="KW-1185">Reference proteome</keyword>
<dbReference type="RefSeq" id="WP_189172246.1">
    <property type="nucleotide sequence ID" value="NZ_BMQB01000014.1"/>
</dbReference>
<accession>A0A8J3BCT8</accession>
<dbReference type="SMART" id="SM00060">
    <property type="entry name" value="FN3"/>
    <property type="match status" value="6"/>
</dbReference>
<dbReference type="AlphaFoldDB" id="A0A8J3BCT8"/>
<feature type="transmembrane region" description="Helical" evidence="5">
    <location>
        <begin position="984"/>
        <end position="1005"/>
    </location>
</feature>
<feature type="domain" description="Fibronectin type-III" evidence="6">
    <location>
        <begin position="302"/>
        <end position="396"/>
    </location>
</feature>
<dbReference type="InterPro" id="IPR003961">
    <property type="entry name" value="FN3_dom"/>
</dbReference>
<dbReference type="CDD" id="cd05819">
    <property type="entry name" value="NHL"/>
    <property type="match status" value="1"/>
</dbReference>
<dbReference type="PROSITE" id="PS50853">
    <property type="entry name" value="FN3"/>
    <property type="match status" value="6"/>
</dbReference>
<protein>
    <recommendedName>
        <fullName evidence="6">Fibronectin type-III domain-containing protein</fullName>
    </recommendedName>
</protein>
<keyword evidence="2" id="KW-0326">Glycosidase</keyword>
<dbReference type="EMBL" id="BMQB01000014">
    <property type="protein sequence ID" value="GGK10307.1"/>
    <property type="molecule type" value="Genomic_DNA"/>
</dbReference>
<keyword evidence="3" id="KW-0119">Carbohydrate metabolism</keyword>
<sequence>MHAIHTAHSSHTPPGRRRVAAAWAACRRVAAVVVLTLATGALVSWGSATPAAAATGSDPNTDLYIVGQYNSTLLRIAAGGGETNVGSGLSDPYQLTRASDGSLYIADAGNNRIVRIAADGTQTTAVTGLSYPNAVNIDSNGTIYVGQGNQLLKVVNGVQSTITVSGGVTPYGIAVDPSDNVFVSDYTRNRIIKVTSGGVVSVYATGIAFPTGIVADSNGVVYVTSATAYSVYRIATDGTKTTFATGIQYSWGLAIDGGGNLFASSNGSSSVYKMAPDFPGGNASAIVTGLNSPIGLAVSTVPPAPTVVTGVAGDTKVAVSWTGSATHGGKPITNYTVTSNPGNHTCSTSGATTCEVTGLTNGQAYTFTVTGTNNGGATGRSANSAPSAQVTPAAPGPPTAPASLTVTPANGALDLSFPPAGGGGIIRYEVSVDGGTWTTLTTAGTNPLTGTVSSLTNGTTYGIRVRAVNANGDGAAVGPINGTPRTVPGAPTLQTANPGDTTAELVLTPPSTGGSPITGYQYSTDSGSTWHTLTTSAGTGGTRVGTVSSLTNGTPYTFVVRAVNAAGNGGASGGQTVTPATTPGQPTQLGVVRGDSSLDLTFTPPGNNGGNAITSYQVSTDNGATWSTVTTAAGNGGTRTATVTGLTNGTTYQVRVRAVNGVGAGTASAAEPGTPSTVPGAPTGVSAAAGNNTAEVTFTPPASDGGATIAGYEFSTDGGTTWATSATTAGAGGTRVATLTNLMNGVSYEVRVRAVNTRGNGPASAPASVVPGTPLPPEEVAIFGQTSSLAVTWSAPHDNGVPITGYTAYASPGLATCTADGDEHDCVLGGVAGTSYTVTVVAHASGMNSVPSAASNAAIPTAPAVPTTPPETTLLLTTEDGDISTAEPGQEIVVLGEGFAPYSTVSITLYSAPVVLGNAVANGSGSFRKAVIVPTSLAAGVHTIIASGVDPDGNPHSMKLVVTVAGAATADELPVTSTRYVGELVAVGAGWLLAGLGLYAAAGWLRRRSALD</sequence>
<dbReference type="Proteomes" id="UP000649739">
    <property type="component" value="Unassembled WGS sequence"/>
</dbReference>
<dbReference type="Pfam" id="PF00041">
    <property type="entry name" value="fn3"/>
    <property type="match status" value="5"/>
</dbReference>
<comment type="caution">
    <text evidence="7">The sequence shown here is derived from an EMBL/GenBank/DDBJ whole genome shotgun (WGS) entry which is preliminary data.</text>
</comment>
<keyword evidence="5" id="KW-0812">Transmembrane</keyword>
<dbReference type="CDD" id="cd00063">
    <property type="entry name" value="FN3"/>
    <property type="match status" value="6"/>
</dbReference>
<organism evidence="7 8">
    <name type="scientific">Pilimelia anulata</name>
    <dbReference type="NCBI Taxonomy" id="53371"/>
    <lineage>
        <taxon>Bacteria</taxon>
        <taxon>Bacillati</taxon>
        <taxon>Actinomycetota</taxon>
        <taxon>Actinomycetes</taxon>
        <taxon>Micromonosporales</taxon>
        <taxon>Micromonosporaceae</taxon>
        <taxon>Pilimelia</taxon>
    </lineage>
</organism>
<dbReference type="InterPro" id="IPR013783">
    <property type="entry name" value="Ig-like_fold"/>
</dbReference>
<evidence type="ECO:0000259" key="6">
    <source>
        <dbReference type="PROSITE" id="PS50853"/>
    </source>
</evidence>
<dbReference type="PANTHER" id="PTHR13817:SF73">
    <property type="entry name" value="FIBRONECTIN TYPE-III DOMAIN-CONTAINING PROTEIN"/>
    <property type="match status" value="1"/>
</dbReference>
<proteinExistence type="predicted"/>
<evidence type="ECO:0000256" key="2">
    <source>
        <dbReference type="ARBA" id="ARBA00023295"/>
    </source>
</evidence>
<feature type="domain" description="Fibronectin type-III" evidence="6">
    <location>
        <begin position="777"/>
        <end position="864"/>
    </location>
</feature>
<reference evidence="7" key="1">
    <citation type="journal article" date="2014" name="Int. J. Syst. Evol. Microbiol.">
        <title>Complete genome sequence of Corynebacterium casei LMG S-19264T (=DSM 44701T), isolated from a smear-ripened cheese.</title>
        <authorList>
            <consortium name="US DOE Joint Genome Institute (JGI-PGF)"/>
            <person name="Walter F."/>
            <person name="Albersmeier A."/>
            <person name="Kalinowski J."/>
            <person name="Ruckert C."/>
        </authorList>
    </citation>
    <scope>NUCLEOTIDE SEQUENCE</scope>
    <source>
        <strain evidence="7">JCM 3090</strain>
    </source>
</reference>
<dbReference type="Gene3D" id="2.40.10.500">
    <property type="match status" value="2"/>
</dbReference>
<dbReference type="Gene3D" id="2.60.40.10">
    <property type="entry name" value="Immunoglobulins"/>
    <property type="match status" value="6"/>
</dbReference>
<feature type="domain" description="Fibronectin type-III" evidence="6">
    <location>
        <begin position="397"/>
        <end position="489"/>
    </location>
</feature>
<keyword evidence="2" id="KW-0378">Hydrolase</keyword>
<keyword evidence="3" id="KW-0624">Polysaccharide degradation</keyword>
<dbReference type="SUPFAM" id="SSF63829">
    <property type="entry name" value="Calcium-dependent phosphotriesterase"/>
    <property type="match status" value="1"/>
</dbReference>
<reference evidence="7" key="2">
    <citation type="submission" date="2020-09" db="EMBL/GenBank/DDBJ databases">
        <authorList>
            <person name="Sun Q."/>
            <person name="Ohkuma M."/>
        </authorList>
    </citation>
    <scope>NUCLEOTIDE SEQUENCE</scope>
    <source>
        <strain evidence="7">JCM 3090</strain>
    </source>
</reference>
<dbReference type="InterPro" id="IPR050964">
    <property type="entry name" value="Striated_Muscle_Regulatory"/>
</dbReference>
<keyword evidence="1" id="KW-0677">Repeat</keyword>
<feature type="domain" description="Fibronectin type-III" evidence="6">
    <location>
        <begin position="582"/>
        <end position="680"/>
    </location>
</feature>
<name>A0A8J3BCT8_9ACTN</name>
<keyword evidence="5" id="KW-0472">Membrane</keyword>
<evidence type="ECO:0000256" key="4">
    <source>
        <dbReference type="SAM" id="MobiDB-lite"/>
    </source>
</evidence>
<dbReference type="GO" id="GO:0016798">
    <property type="term" value="F:hydrolase activity, acting on glycosyl bonds"/>
    <property type="evidence" value="ECO:0007669"/>
    <property type="project" value="UniProtKB-KW"/>
</dbReference>
<evidence type="ECO:0000256" key="1">
    <source>
        <dbReference type="ARBA" id="ARBA00022737"/>
    </source>
</evidence>
<gene>
    <name evidence="7" type="ORF">GCM10010123_45340</name>
</gene>
<dbReference type="GO" id="GO:0000272">
    <property type="term" value="P:polysaccharide catabolic process"/>
    <property type="evidence" value="ECO:0007669"/>
    <property type="project" value="UniProtKB-KW"/>
</dbReference>
<evidence type="ECO:0000313" key="7">
    <source>
        <dbReference type="EMBL" id="GGK10307.1"/>
    </source>
</evidence>
<dbReference type="PANTHER" id="PTHR13817">
    <property type="entry name" value="TITIN"/>
    <property type="match status" value="1"/>
</dbReference>
<evidence type="ECO:0000256" key="5">
    <source>
        <dbReference type="SAM" id="Phobius"/>
    </source>
</evidence>
<feature type="region of interest" description="Disordered" evidence="4">
    <location>
        <begin position="376"/>
        <end position="402"/>
    </location>
</feature>
<dbReference type="Gene3D" id="2.120.10.30">
    <property type="entry name" value="TolB, C-terminal domain"/>
    <property type="match status" value="1"/>
</dbReference>
<keyword evidence="5" id="KW-1133">Transmembrane helix</keyword>